<sequence length="188" mass="19557">MSTFSSCREYCTALPTTTSCTSTCDNVVGCDTTGTEIAVTITPASATIAGLTENWQGDGDANLDSVALSVISFLGAIGDFGSASPSPTATNILNIPAPQPSNAAEYDTYMYVAANVCSGASPAKYGHWVITSGVAGLVCGEFFNRIEAAIEFEEPLEENLVDYASCAGVGVSWANLFAWNFKASNDND</sequence>
<evidence type="ECO:0000313" key="2">
    <source>
        <dbReference type="Proteomes" id="UP001172101"/>
    </source>
</evidence>
<dbReference type="GeneID" id="85330330"/>
<proteinExistence type="predicted"/>
<dbReference type="EMBL" id="JAUIRO010000004">
    <property type="protein sequence ID" value="KAK0717611.1"/>
    <property type="molecule type" value="Genomic_DNA"/>
</dbReference>
<protein>
    <submittedName>
        <fullName evidence="1">Uncharacterized protein</fullName>
    </submittedName>
</protein>
<name>A0AA40AKN5_9PEZI</name>
<accession>A0AA40AKN5</accession>
<organism evidence="1 2">
    <name type="scientific">Lasiosphaeria miniovina</name>
    <dbReference type="NCBI Taxonomy" id="1954250"/>
    <lineage>
        <taxon>Eukaryota</taxon>
        <taxon>Fungi</taxon>
        <taxon>Dikarya</taxon>
        <taxon>Ascomycota</taxon>
        <taxon>Pezizomycotina</taxon>
        <taxon>Sordariomycetes</taxon>
        <taxon>Sordariomycetidae</taxon>
        <taxon>Sordariales</taxon>
        <taxon>Lasiosphaeriaceae</taxon>
        <taxon>Lasiosphaeria</taxon>
    </lineage>
</organism>
<gene>
    <name evidence="1" type="ORF">B0T26DRAFT_802690</name>
</gene>
<dbReference type="RefSeq" id="XP_060296404.1">
    <property type="nucleotide sequence ID" value="XM_060447060.1"/>
</dbReference>
<keyword evidence="2" id="KW-1185">Reference proteome</keyword>
<comment type="caution">
    <text evidence="1">The sequence shown here is derived from an EMBL/GenBank/DDBJ whole genome shotgun (WGS) entry which is preliminary data.</text>
</comment>
<dbReference type="AlphaFoldDB" id="A0AA40AKN5"/>
<dbReference type="Proteomes" id="UP001172101">
    <property type="component" value="Unassembled WGS sequence"/>
</dbReference>
<evidence type="ECO:0000313" key="1">
    <source>
        <dbReference type="EMBL" id="KAK0717611.1"/>
    </source>
</evidence>
<reference evidence="1" key="1">
    <citation type="submission" date="2023-06" db="EMBL/GenBank/DDBJ databases">
        <title>Genome-scale phylogeny and comparative genomics of the fungal order Sordariales.</title>
        <authorList>
            <consortium name="Lawrence Berkeley National Laboratory"/>
            <person name="Hensen N."/>
            <person name="Bonometti L."/>
            <person name="Westerberg I."/>
            <person name="Brannstrom I.O."/>
            <person name="Guillou S."/>
            <person name="Cros-Aarteil S."/>
            <person name="Calhoun S."/>
            <person name="Haridas S."/>
            <person name="Kuo A."/>
            <person name="Mondo S."/>
            <person name="Pangilinan J."/>
            <person name="Riley R."/>
            <person name="LaButti K."/>
            <person name="Andreopoulos B."/>
            <person name="Lipzen A."/>
            <person name="Chen C."/>
            <person name="Yanf M."/>
            <person name="Daum C."/>
            <person name="Ng V."/>
            <person name="Clum A."/>
            <person name="Steindorff A."/>
            <person name="Ohm R."/>
            <person name="Martin F."/>
            <person name="Silar P."/>
            <person name="Natvig D."/>
            <person name="Lalanne C."/>
            <person name="Gautier V."/>
            <person name="Ament-velasquez S.L."/>
            <person name="Kruys A."/>
            <person name="Hutchinson M.I."/>
            <person name="Powell A.J."/>
            <person name="Barry K."/>
            <person name="Miller A.N."/>
            <person name="Grigoriev I.V."/>
            <person name="Debuchy R."/>
            <person name="Gladieux P."/>
            <person name="Thoren M.H."/>
            <person name="Johannesson H."/>
        </authorList>
    </citation>
    <scope>NUCLEOTIDE SEQUENCE</scope>
    <source>
        <strain evidence="1">SMH2392-1A</strain>
    </source>
</reference>